<dbReference type="RefSeq" id="WP_035279076.1">
    <property type="nucleotide sequence ID" value="NZ_AYXG01000039.1"/>
</dbReference>
<evidence type="ECO:0000313" key="3">
    <source>
        <dbReference type="EMBL" id="EWC63651.1"/>
    </source>
</evidence>
<protein>
    <submittedName>
        <fullName evidence="3">Putative integral membrane protein</fullName>
    </submittedName>
</protein>
<sequence>MLALVLGGLPLTVLGADAARQPDNRAHVDRAETARAQARAVAIAEALFSYSSADLPAQRAEIADLITGDLVTQYTDLLDQAEKGVREQQVAFTSKVTHSGVRLLDPGKAEVLLFLTQSSTRPGEAPQSAGAQFVLTLVRGDSGWQQAKGSAIDLLGAR</sequence>
<keyword evidence="4" id="KW-1185">Reference proteome</keyword>
<proteinExistence type="predicted"/>
<gene>
    <name evidence="3" type="ORF">UO65_0948</name>
</gene>
<keyword evidence="2" id="KW-0472">Membrane</keyword>
<comment type="subcellular location">
    <subcellularLocation>
        <location evidence="1">Membrane</location>
    </subcellularLocation>
</comment>
<accession>W7J3T5</accession>
<organism evidence="3 4">
    <name type="scientific">Actinokineospora spheciospongiae</name>
    <dbReference type="NCBI Taxonomy" id="909613"/>
    <lineage>
        <taxon>Bacteria</taxon>
        <taxon>Bacillati</taxon>
        <taxon>Actinomycetota</taxon>
        <taxon>Actinomycetes</taxon>
        <taxon>Pseudonocardiales</taxon>
        <taxon>Pseudonocardiaceae</taxon>
        <taxon>Actinokineospora</taxon>
    </lineage>
</organism>
<name>W7J3T5_9PSEU</name>
<evidence type="ECO:0000256" key="2">
    <source>
        <dbReference type="ARBA" id="ARBA00023136"/>
    </source>
</evidence>
<dbReference type="PANTHER" id="PTHR37042">
    <property type="entry name" value="OUTER MEMBRANE PROTEIN RV1973"/>
    <property type="match status" value="1"/>
</dbReference>
<dbReference type="AlphaFoldDB" id="W7J3T5"/>
<comment type="caution">
    <text evidence="3">The sequence shown here is derived from an EMBL/GenBank/DDBJ whole genome shotgun (WGS) entry which is preliminary data.</text>
</comment>
<evidence type="ECO:0000313" key="4">
    <source>
        <dbReference type="Proteomes" id="UP000019277"/>
    </source>
</evidence>
<dbReference type="GO" id="GO:0016020">
    <property type="term" value="C:membrane"/>
    <property type="evidence" value="ECO:0007669"/>
    <property type="project" value="UniProtKB-SubCell"/>
</dbReference>
<dbReference type="PANTHER" id="PTHR37042:SF4">
    <property type="entry name" value="OUTER MEMBRANE PROTEIN RV1973"/>
    <property type="match status" value="1"/>
</dbReference>
<dbReference type="STRING" id="909613.UO65_0948"/>
<dbReference type="EMBL" id="AYXG01000039">
    <property type="protein sequence ID" value="EWC63651.1"/>
    <property type="molecule type" value="Genomic_DNA"/>
</dbReference>
<evidence type="ECO:0000256" key="1">
    <source>
        <dbReference type="ARBA" id="ARBA00004370"/>
    </source>
</evidence>
<dbReference type="Proteomes" id="UP000019277">
    <property type="component" value="Unassembled WGS sequence"/>
</dbReference>
<reference evidence="3 4" key="1">
    <citation type="journal article" date="2014" name="Genome Announc.">
        <title>Draft Genome Sequence of the Antitrypanosomally Active Sponge-Associated Bacterium Actinokineospora sp. Strain EG49.</title>
        <authorList>
            <person name="Harjes J."/>
            <person name="Ryu T."/>
            <person name="Abdelmohsen U.R."/>
            <person name="Moitinho-Silva L."/>
            <person name="Horn H."/>
            <person name="Ravasi T."/>
            <person name="Hentschel U."/>
        </authorList>
    </citation>
    <scope>NUCLEOTIDE SEQUENCE [LARGE SCALE GENOMIC DNA]</scope>
    <source>
        <strain evidence="3 4">EG49</strain>
    </source>
</reference>